<evidence type="ECO:0000313" key="2">
    <source>
        <dbReference type="Proteomes" id="UP000033750"/>
    </source>
</evidence>
<dbReference type="Proteomes" id="UP000033750">
    <property type="component" value="Unassembled WGS sequence"/>
</dbReference>
<dbReference type="AlphaFoldDB" id="A0A0F5H0M6"/>
<sequence length="203" mass="24601">MNLLNNMNALNTWKFLEIEKSKNNGEFIEFINKISNNSLIYIINSIFCKDIKKYINFSLLRYKSSILEVDDIYNLFLSDLPYFLRKYLPNLRKTSFKTYLEKVVNLYTINKIKYWNAKKRNIQLVNMEIQDFHFLEDKNAHKLMNEILSDNDLENFYNSLNKNEKNFIKAIETNDKKLKYMTTQKINFYKCSFIKKVNNFFNY</sequence>
<proteinExistence type="predicted"/>
<gene>
    <name evidence="1" type="ORF">MMELEA_00620</name>
</gene>
<dbReference type="EMBL" id="JZXN01000017">
    <property type="protein sequence ID" value="KKB26680.1"/>
    <property type="molecule type" value="Genomic_DNA"/>
</dbReference>
<name>A0A0F5H0M6_9BACT</name>
<dbReference type="RefSeq" id="WP_046097023.1">
    <property type="nucleotide sequence ID" value="NZ_JZXN01000017.1"/>
</dbReference>
<dbReference type="PATRIC" id="fig|1264554.4.peg.92"/>
<organism evidence="1 2">
    <name type="scientific">Mycoplasmopsis meleagridis ATCC 25294</name>
    <dbReference type="NCBI Taxonomy" id="1264554"/>
    <lineage>
        <taxon>Bacteria</taxon>
        <taxon>Bacillati</taxon>
        <taxon>Mycoplasmatota</taxon>
        <taxon>Mycoplasmoidales</taxon>
        <taxon>Metamycoplasmataceae</taxon>
        <taxon>Mycoplasmopsis</taxon>
    </lineage>
</organism>
<reference evidence="1 2" key="1">
    <citation type="submission" date="2015-03" db="EMBL/GenBank/DDBJ databases">
        <title>Genome sequence of Mycoplasma meleagridis strain ATCC 25294.</title>
        <authorList>
            <person name="Yacoub E."/>
            <person name="Blanchard A."/>
            <person name="Sirand-Pugnet P."/>
            <person name="Mardassi B.B.A."/>
        </authorList>
    </citation>
    <scope>NUCLEOTIDE SEQUENCE [LARGE SCALE GENOMIC DNA]</scope>
    <source>
        <strain evidence="1 2">ATCC 25294</strain>
    </source>
</reference>
<accession>A0A0F5H0M6</accession>
<dbReference type="STRING" id="29561.MM26B8_05130"/>
<evidence type="ECO:0000313" key="1">
    <source>
        <dbReference type="EMBL" id="KKB26680.1"/>
    </source>
</evidence>
<keyword evidence="2" id="KW-1185">Reference proteome</keyword>
<comment type="caution">
    <text evidence="1">The sequence shown here is derived from an EMBL/GenBank/DDBJ whole genome shotgun (WGS) entry which is preliminary data.</text>
</comment>
<protein>
    <submittedName>
        <fullName evidence="1">Uncharacterized protein</fullName>
    </submittedName>
</protein>